<feature type="region of interest" description="Disordered" evidence="1">
    <location>
        <begin position="26"/>
        <end position="65"/>
    </location>
</feature>
<organism evidence="2 3">
    <name type="scientific">Discostella pseudostelligera</name>
    <dbReference type="NCBI Taxonomy" id="259834"/>
    <lineage>
        <taxon>Eukaryota</taxon>
        <taxon>Sar</taxon>
        <taxon>Stramenopiles</taxon>
        <taxon>Ochrophyta</taxon>
        <taxon>Bacillariophyta</taxon>
        <taxon>Coscinodiscophyceae</taxon>
        <taxon>Thalassiosirophycidae</taxon>
        <taxon>Stephanodiscales</taxon>
        <taxon>Stephanodiscaceae</taxon>
        <taxon>Discostella</taxon>
    </lineage>
</organism>
<sequence>MASLQPLREYLRNNITHLRSSPSPCLLISSAPPPHEHLSPSKSSAGARSAPSSSASASAASSLDLEQRRQFKHQTQTIHSFVQRNTQSITLEYNLKTIPCHISSAFPTLASVDEAVSLARRAGLKGDSDSGGEGVVIGLGTGAAIDLAKAVADTLFENNISSPSSSLNDGDGDHGGGTLLLAPCTLGGLWAASSNHPAILLDTKEEVLLPHRTPRWRNMSKELSAIRKGTVVTMDPMRYWAMPPLYAPFRPAKRTDYSSSLLPPMAHVAAAALAILLDVARSIDVVGSGVGTSNVDTTKQQHKQQTMMLDMKEVASSCASVLVLATHEAKAERHEEHIDIAQQHLVDAISRLTSILEQSSPHTTTSSFGTIPQTLASALLPTYFPQCHYITYLASTLPGLCDMLTENSPSSSSSSSLNGKDESMVGMIASSILESSNAIDSTMQISSSSKASSPSSLSSWATHMSANAGLPSMASLAYGTPDMNALVNSLDSYTALMGSEGGHALGGSSLEDDYWVMEDILRRGLHR</sequence>
<gene>
    <name evidence="2" type="ORF">ACHAWU_006009</name>
</gene>
<proteinExistence type="predicted"/>
<feature type="compositionally biased region" description="Low complexity" evidence="1">
    <location>
        <begin position="40"/>
        <end position="62"/>
    </location>
</feature>
<protein>
    <submittedName>
        <fullName evidence="2">Uncharacterized protein</fullName>
    </submittedName>
</protein>
<dbReference type="Proteomes" id="UP001530293">
    <property type="component" value="Unassembled WGS sequence"/>
</dbReference>
<evidence type="ECO:0000256" key="1">
    <source>
        <dbReference type="SAM" id="MobiDB-lite"/>
    </source>
</evidence>
<accession>A0ABD3MJW6</accession>
<evidence type="ECO:0000313" key="3">
    <source>
        <dbReference type="Proteomes" id="UP001530293"/>
    </source>
</evidence>
<keyword evidence="3" id="KW-1185">Reference proteome</keyword>
<dbReference type="SUPFAM" id="SSF56796">
    <property type="entry name" value="Dehydroquinate synthase-like"/>
    <property type="match status" value="1"/>
</dbReference>
<dbReference type="EMBL" id="JALLBG020000107">
    <property type="protein sequence ID" value="KAL3764371.1"/>
    <property type="molecule type" value="Genomic_DNA"/>
</dbReference>
<name>A0ABD3MJW6_9STRA</name>
<evidence type="ECO:0000313" key="2">
    <source>
        <dbReference type="EMBL" id="KAL3764371.1"/>
    </source>
</evidence>
<comment type="caution">
    <text evidence="2">The sequence shown here is derived from an EMBL/GenBank/DDBJ whole genome shotgun (WGS) entry which is preliminary data.</text>
</comment>
<dbReference type="AlphaFoldDB" id="A0ABD3MJW6"/>
<reference evidence="2 3" key="1">
    <citation type="submission" date="2024-10" db="EMBL/GenBank/DDBJ databases">
        <title>Updated reference genomes for cyclostephanoid diatoms.</title>
        <authorList>
            <person name="Roberts W.R."/>
            <person name="Alverson A.J."/>
        </authorList>
    </citation>
    <scope>NUCLEOTIDE SEQUENCE [LARGE SCALE GENOMIC DNA]</scope>
    <source>
        <strain evidence="2 3">AJA232-27</strain>
    </source>
</reference>